<comment type="caution">
    <text evidence="2">The sequence shown here is derived from an EMBL/GenBank/DDBJ whole genome shotgun (WGS) entry which is preliminary data.</text>
</comment>
<dbReference type="STRING" id="53378.BRW65_01725"/>
<dbReference type="SUPFAM" id="SSF54909">
    <property type="entry name" value="Dimeric alpha+beta barrel"/>
    <property type="match status" value="1"/>
</dbReference>
<evidence type="ECO:0000256" key="1">
    <source>
        <dbReference type="SAM" id="MobiDB-lite"/>
    </source>
</evidence>
<dbReference type="EMBL" id="MPNT01000001">
    <property type="protein sequence ID" value="OJZ76171.1"/>
    <property type="molecule type" value="Genomic_DNA"/>
</dbReference>
<reference evidence="2 3" key="1">
    <citation type="submission" date="2016-11" db="EMBL/GenBank/DDBJ databases">
        <title>Genome sequences of unsequenced Mycobacteria.</title>
        <authorList>
            <person name="Greninger A.L."/>
            <person name="Fang F."/>
            <person name="Jerome K.R."/>
        </authorList>
    </citation>
    <scope>NUCLEOTIDE SEQUENCE [LARGE SCALE GENOMIC DNA]</scope>
    <source>
        <strain evidence="2 3">M11</strain>
    </source>
</reference>
<dbReference type="Proteomes" id="UP000186438">
    <property type="component" value="Unassembled WGS sequence"/>
</dbReference>
<proteinExistence type="predicted"/>
<dbReference type="RefSeq" id="WP_073870524.1">
    <property type="nucleotide sequence ID" value="NZ_MPNT01000001.1"/>
</dbReference>
<sequence>MEKVVYVATRNDGTPAPSASTILSNAREVFADDRYRGVSVQLPRRDVEEERDRVRGGVLSQMSSGEPSPEPRRLVALVTLWVDSADELGQAGGFLNEFCDEVTGYVVTETVSRWWVTADGPPAGGVNAVSLLHRNRTMTRERFLQHWAEVHMPISLRYHPQWRYVRNPVVRTLVGDSTRAPDAIAEEGFATPRDLIDPMRFYGVDDGTTETLEINKKIVFDDVPVFLDVASTATFVTQEHVIRTPWTPYAIPAAEPVAGKRR</sequence>
<feature type="region of interest" description="Disordered" evidence="1">
    <location>
        <begin position="46"/>
        <end position="70"/>
    </location>
</feature>
<name>A0A1Q4I2H3_9MYCO</name>
<evidence type="ECO:0000313" key="3">
    <source>
        <dbReference type="Proteomes" id="UP000186438"/>
    </source>
</evidence>
<dbReference type="InterPro" id="IPR011008">
    <property type="entry name" value="Dimeric_a/b-barrel"/>
</dbReference>
<gene>
    <name evidence="2" type="ORF">BRW65_01725</name>
</gene>
<dbReference type="AlphaFoldDB" id="A0A1Q4I2H3"/>
<evidence type="ECO:0000313" key="2">
    <source>
        <dbReference type="EMBL" id="OJZ76171.1"/>
    </source>
</evidence>
<dbReference type="Gene3D" id="3.30.70.100">
    <property type="match status" value="1"/>
</dbReference>
<accession>A0A1Q4I2H3</accession>
<protein>
    <submittedName>
        <fullName evidence="2">Uncharacterized protein</fullName>
    </submittedName>
</protein>
<keyword evidence="3" id="KW-1185">Reference proteome</keyword>
<organism evidence="2 3">
    <name type="scientific">Mycobacterium paraffinicum</name>
    <dbReference type="NCBI Taxonomy" id="53378"/>
    <lineage>
        <taxon>Bacteria</taxon>
        <taxon>Bacillati</taxon>
        <taxon>Actinomycetota</taxon>
        <taxon>Actinomycetes</taxon>
        <taxon>Mycobacteriales</taxon>
        <taxon>Mycobacteriaceae</taxon>
        <taxon>Mycobacterium</taxon>
    </lineage>
</organism>
<feature type="compositionally biased region" description="Basic and acidic residues" evidence="1">
    <location>
        <begin position="46"/>
        <end position="55"/>
    </location>
</feature>
<dbReference type="OrthoDB" id="3695445at2"/>